<gene>
    <name evidence="1" type="ORF">FKW77_001627</name>
</gene>
<evidence type="ECO:0000313" key="1">
    <source>
        <dbReference type="EMBL" id="QDS73601.1"/>
    </source>
</evidence>
<name>A0A517LD86_9PEZI</name>
<dbReference type="EMBL" id="CP042194">
    <property type="protein sequence ID" value="QDS73601.1"/>
    <property type="molecule type" value="Genomic_DNA"/>
</dbReference>
<sequence>MSQHIEENDRVASLLRAYNDGIDGFFDTLLRVEKSWVETERRSTLRTEYRKKKKICKDILKHIHPDIVRAIIGGNIFSVQRSKLPPPNRGFFLWVIYGMFHMSGLTNLPPTPAEYDEVITKIMDVYIREHSNLDGPTKNNKIIEMVHEWAYKPKSQNRPVGSIDSQISDTDIVQYQEWRWGIMERIKPLRQAAKWDKPLSRPLVLIGQSCRI</sequence>
<evidence type="ECO:0000313" key="2">
    <source>
        <dbReference type="Proteomes" id="UP000316270"/>
    </source>
</evidence>
<reference evidence="1 2" key="1">
    <citation type="submission" date="2019-07" db="EMBL/GenBank/DDBJ databases">
        <title>Finished genome of Venturia effusa.</title>
        <authorList>
            <person name="Young C.A."/>
            <person name="Cox M.P."/>
            <person name="Ganley A.R.D."/>
            <person name="David W.J."/>
        </authorList>
    </citation>
    <scope>NUCLEOTIDE SEQUENCE [LARGE SCALE GENOMIC DNA]</scope>
    <source>
        <strain evidence="2">albino</strain>
    </source>
</reference>
<accession>A0A517LD86</accession>
<keyword evidence="2" id="KW-1185">Reference proteome</keyword>
<dbReference type="AlphaFoldDB" id="A0A517LD86"/>
<dbReference type="Proteomes" id="UP000316270">
    <property type="component" value="Chromosome 10"/>
</dbReference>
<organism evidence="1 2">
    <name type="scientific">Venturia effusa</name>
    <dbReference type="NCBI Taxonomy" id="50376"/>
    <lineage>
        <taxon>Eukaryota</taxon>
        <taxon>Fungi</taxon>
        <taxon>Dikarya</taxon>
        <taxon>Ascomycota</taxon>
        <taxon>Pezizomycotina</taxon>
        <taxon>Dothideomycetes</taxon>
        <taxon>Pleosporomycetidae</taxon>
        <taxon>Venturiales</taxon>
        <taxon>Venturiaceae</taxon>
        <taxon>Venturia</taxon>
    </lineage>
</organism>
<protein>
    <submittedName>
        <fullName evidence="1">Uncharacterized protein</fullName>
    </submittedName>
</protein>
<proteinExistence type="predicted"/>